<dbReference type="PANTHER" id="PTHR35788:SF1">
    <property type="entry name" value="EXPORTED PROTEIN"/>
    <property type="match status" value="1"/>
</dbReference>
<dbReference type="EMBL" id="JXSU01000006">
    <property type="protein sequence ID" value="KIS25206.1"/>
    <property type="molecule type" value="Genomic_DNA"/>
</dbReference>
<protein>
    <submittedName>
        <fullName evidence="2">Vancomycin resistance protein W</fullName>
    </submittedName>
</protein>
<dbReference type="Proteomes" id="UP000032250">
    <property type="component" value="Unassembled WGS sequence"/>
</dbReference>
<dbReference type="InterPro" id="IPR022029">
    <property type="entry name" value="YoaR-like_PG-bd"/>
</dbReference>
<organism evidence="2 3">
    <name type="scientific">Clostridium botulinum B2 450</name>
    <dbReference type="NCBI Taxonomy" id="1379739"/>
    <lineage>
        <taxon>Bacteria</taxon>
        <taxon>Bacillati</taxon>
        <taxon>Bacillota</taxon>
        <taxon>Clostridia</taxon>
        <taxon>Eubacteriales</taxon>
        <taxon>Clostridiaceae</taxon>
        <taxon>Clostridium</taxon>
    </lineage>
</organism>
<feature type="domain" description="YoaR-like putative peptidoglycan binding" evidence="1">
    <location>
        <begin position="102"/>
        <end position="216"/>
    </location>
</feature>
<evidence type="ECO:0000313" key="2">
    <source>
        <dbReference type="EMBL" id="KIS25206.1"/>
    </source>
</evidence>
<gene>
    <name evidence="2" type="ORF">N495_01095</name>
</gene>
<comment type="caution">
    <text evidence="2">The sequence shown here is derived from an EMBL/GenBank/DDBJ whole genome shotgun (WGS) entry which is preliminary data.</text>
</comment>
<dbReference type="Pfam" id="PF12229">
    <property type="entry name" value="PG_binding_4"/>
    <property type="match status" value="1"/>
</dbReference>
<reference evidence="2 3" key="1">
    <citation type="submission" date="2014-06" db="EMBL/GenBank/DDBJ databases">
        <title>Genome characterization of distinct group I Clostridium botulinum lineages.</title>
        <authorList>
            <person name="Giordani F."/>
            <person name="Anselmo A."/>
            <person name="Fillo S."/>
            <person name="Palozzi A.M."/>
            <person name="Fortunato A."/>
            <person name="Gentile B."/>
            <person name="Ciammaruconi A."/>
            <person name="Anniballi F."/>
            <person name="De Medici D."/>
            <person name="Lista F."/>
        </authorList>
    </citation>
    <scope>NUCLEOTIDE SEQUENCE [LARGE SCALE GENOMIC DNA]</scope>
    <source>
        <strain evidence="2 3">B2 450</strain>
    </source>
</reference>
<dbReference type="HOGENOM" id="CLU_011572_2_1_9"/>
<accession>A0A0D1C2C1</accession>
<proteinExistence type="predicted"/>
<name>A0A0D1C2C1_CLOBO</name>
<evidence type="ECO:0000259" key="1">
    <source>
        <dbReference type="Pfam" id="PF12229"/>
    </source>
</evidence>
<dbReference type="Pfam" id="PF04294">
    <property type="entry name" value="VanW"/>
    <property type="match status" value="1"/>
</dbReference>
<dbReference type="InterPro" id="IPR052913">
    <property type="entry name" value="Glycopeptide_resist_protein"/>
</dbReference>
<dbReference type="PATRIC" id="fig|1379739.3.peg.517"/>
<sequence>MDFREVIYLVKSRKDRRKKKLKPMKIALITLSVAILLILSAFATYQYNNIKSYNNLIYPGVSVEGIDLSGKTKEEAKKIIQERYWNKLLGKNINVKVKDKTYTLKYSDLKLTNNLDNLLKDAEAYGKNLIIFKRYSLIKNKTPKNYSINFKYDEKVIDSLISKIEKDVNISPIDASLALNGGGFGVISHKNGEKLDKDKLKKDLIPKINNDISSDITEKAVMKTVTPRITEDKLQGVGRMIGSYSSHYGSISSPQRANNIATSTSAINGKILMPGDVFSFNGVVGQRTAEKGYQAAPVIVGEKIENGLGGGVCQVSSTLFNAVASCNLESVERSHHTKPVHYVPQGMDATVDYGNIDYKFRNNLQSPVYIEAYTSNGNVVFNLYSK</sequence>
<evidence type="ECO:0000313" key="3">
    <source>
        <dbReference type="Proteomes" id="UP000032250"/>
    </source>
</evidence>
<dbReference type="AlphaFoldDB" id="A0A0D1C2C1"/>
<dbReference type="InterPro" id="IPR007391">
    <property type="entry name" value="Vancomycin_resist_VanW"/>
</dbReference>
<dbReference type="PANTHER" id="PTHR35788">
    <property type="entry name" value="EXPORTED PROTEIN-RELATED"/>
    <property type="match status" value="1"/>
</dbReference>